<dbReference type="Gene3D" id="3.90.1140.10">
    <property type="entry name" value="Cyclic phosphodiesterase"/>
    <property type="match status" value="1"/>
</dbReference>
<proteinExistence type="predicted"/>
<evidence type="ECO:0000313" key="1">
    <source>
        <dbReference type="EMBL" id="MBB2995877.1"/>
    </source>
</evidence>
<protein>
    <submittedName>
        <fullName evidence="1">2'-5' RNA ligase</fullName>
    </submittedName>
</protein>
<dbReference type="RefSeq" id="WP_183511068.1">
    <property type="nucleotide sequence ID" value="NZ_BAABGK010000042.1"/>
</dbReference>
<keyword evidence="2" id="KW-1185">Reference proteome</keyword>
<accession>A0A839QJ91</accession>
<dbReference type="SUPFAM" id="SSF55144">
    <property type="entry name" value="LigT-like"/>
    <property type="match status" value="1"/>
</dbReference>
<dbReference type="PANTHER" id="PTHR40037">
    <property type="entry name" value="PHOSPHOESTERASE YJCG-RELATED"/>
    <property type="match status" value="1"/>
</dbReference>
<gene>
    <name evidence="1" type="ORF">E9229_002068</name>
</gene>
<dbReference type="EMBL" id="JACHVS010000001">
    <property type="protein sequence ID" value="MBB2995877.1"/>
    <property type="molecule type" value="Genomic_DNA"/>
</dbReference>
<dbReference type="GO" id="GO:0016874">
    <property type="term" value="F:ligase activity"/>
    <property type="evidence" value="ECO:0007669"/>
    <property type="project" value="UniProtKB-KW"/>
</dbReference>
<dbReference type="PANTHER" id="PTHR40037:SF1">
    <property type="entry name" value="PHOSPHOESTERASE SAOUHSC_00951-RELATED"/>
    <property type="match status" value="1"/>
</dbReference>
<keyword evidence="1" id="KW-0436">Ligase</keyword>
<name>A0A839QJ91_9MICC</name>
<organism evidence="1 2">
    <name type="scientific">Paeniglutamicibacter cryotolerans</name>
    <dbReference type="NCBI Taxonomy" id="670079"/>
    <lineage>
        <taxon>Bacteria</taxon>
        <taxon>Bacillati</taxon>
        <taxon>Actinomycetota</taxon>
        <taxon>Actinomycetes</taxon>
        <taxon>Micrococcales</taxon>
        <taxon>Micrococcaceae</taxon>
        <taxon>Paeniglutamicibacter</taxon>
    </lineage>
</organism>
<evidence type="ECO:0000313" key="2">
    <source>
        <dbReference type="Proteomes" id="UP000523000"/>
    </source>
</evidence>
<dbReference type="AlphaFoldDB" id="A0A839QJ91"/>
<dbReference type="InterPro" id="IPR050580">
    <property type="entry name" value="2H_phosphoesterase_YjcG-like"/>
</dbReference>
<sequence length="192" mass="20580">MRHIQGDGISPWGSPEGGHQQCLGVVISLPPALSAEIDAWRRDFGGPDALVIPPHITLVSGNATSEWEPAAAHVRSVAAASAPFTVRLRGTGSFRPVSPVVFLNVVSGAEDCAKLHHELQSGPLAHDQEFPYHPHVTIAHDLPEADMNRAAEQLSGFDDEFTVESIGLFDHDEAGNWSLSEELRLGSDDPQG</sequence>
<dbReference type="InterPro" id="IPR009097">
    <property type="entry name" value="Cyclic_Pdiesterase"/>
</dbReference>
<comment type="caution">
    <text evidence="1">The sequence shown here is derived from an EMBL/GenBank/DDBJ whole genome shotgun (WGS) entry which is preliminary data.</text>
</comment>
<dbReference type="Proteomes" id="UP000523000">
    <property type="component" value="Unassembled WGS sequence"/>
</dbReference>
<reference evidence="1 2" key="1">
    <citation type="submission" date="2020-08" db="EMBL/GenBank/DDBJ databases">
        <title>Sequencing the genomes of 1000 actinobacteria strains.</title>
        <authorList>
            <person name="Klenk H.-P."/>
        </authorList>
    </citation>
    <scope>NUCLEOTIDE SEQUENCE [LARGE SCALE GENOMIC DNA]</scope>
    <source>
        <strain evidence="1 2">DSM 22826</strain>
    </source>
</reference>
<dbReference type="Pfam" id="PF13563">
    <property type="entry name" value="2_5_RNA_ligase2"/>
    <property type="match status" value="1"/>
</dbReference>